<sequence>MVHLHVRQELPHVRVRVWVAGAHRKEKTVVVKLDSCGGETWQALCRQKRAPPSRQSSSEPRFRSRPGPHGQIKVWRTATARGPKVRLPTAMQLEPSLKGYSSSSGPCLKA</sequence>
<name>A0A1Z5SAZ6_SORBI</name>
<dbReference type="EMBL" id="CM000760">
    <property type="protein sequence ID" value="OQU93092.1"/>
    <property type="molecule type" value="Genomic_DNA"/>
</dbReference>
<dbReference type="AlphaFoldDB" id="A0A1Z5SAZ6"/>
<dbReference type="Gramene" id="OQU93092">
    <property type="protein sequence ID" value="OQU93092"/>
    <property type="gene ID" value="SORBI_3001G476201"/>
</dbReference>
<organism evidence="2 3">
    <name type="scientific">Sorghum bicolor</name>
    <name type="common">Sorghum</name>
    <name type="synonym">Sorghum vulgare</name>
    <dbReference type="NCBI Taxonomy" id="4558"/>
    <lineage>
        <taxon>Eukaryota</taxon>
        <taxon>Viridiplantae</taxon>
        <taxon>Streptophyta</taxon>
        <taxon>Embryophyta</taxon>
        <taxon>Tracheophyta</taxon>
        <taxon>Spermatophyta</taxon>
        <taxon>Magnoliopsida</taxon>
        <taxon>Liliopsida</taxon>
        <taxon>Poales</taxon>
        <taxon>Poaceae</taxon>
        <taxon>PACMAD clade</taxon>
        <taxon>Panicoideae</taxon>
        <taxon>Andropogonodae</taxon>
        <taxon>Andropogoneae</taxon>
        <taxon>Sorghinae</taxon>
        <taxon>Sorghum</taxon>
    </lineage>
</organism>
<reference evidence="2 3" key="1">
    <citation type="journal article" date="2009" name="Nature">
        <title>The Sorghum bicolor genome and the diversification of grasses.</title>
        <authorList>
            <person name="Paterson A.H."/>
            <person name="Bowers J.E."/>
            <person name="Bruggmann R."/>
            <person name="Dubchak I."/>
            <person name="Grimwood J."/>
            <person name="Gundlach H."/>
            <person name="Haberer G."/>
            <person name="Hellsten U."/>
            <person name="Mitros T."/>
            <person name="Poliakov A."/>
            <person name="Schmutz J."/>
            <person name="Spannagl M."/>
            <person name="Tang H."/>
            <person name="Wang X."/>
            <person name="Wicker T."/>
            <person name="Bharti A.K."/>
            <person name="Chapman J."/>
            <person name="Feltus F.A."/>
            <person name="Gowik U."/>
            <person name="Grigoriev I.V."/>
            <person name="Lyons E."/>
            <person name="Maher C.A."/>
            <person name="Martis M."/>
            <person name="Narechania A."/>
            <person name="Otillar R.P."/>
            <person name="Penning B.W."/>
            <person name="Salamov A.A."/>
            <person name="Wang Y."/>
            <person name="Zhang L."/>
            <person name="Carpita N.C."/>
            <person name="Freeling M."/>
            <person name="Gingle A.R."/>
            <person name="Hash C.T."/>
            <person name="Keller B."/>
            <person name="Klein P."/>
            <person name="Kresovich S."/>
            <person name="McCann M.C."/>
            <person name="Ming R."/>
            <person name="Peterson D.G."/>
            <person name="Mehboob-ur-Rahman"/>
            <person name="Ware D."/>
            <person name="Westhoff P."/>
            <person name="Mayer K.F."/>
            <person name="Messing J."/>
            <person name="Rokhsar D.S."/>
        </authorList>
    </citation>
    <scope>NUCLEOTIDE SEQUENCE [LARGE SCALE GENOMIC DNA]</scope>
    <source>
        <strain evidence="3">cv. BTx623</strain>
    </source>
</reference>
<feature type="compositionally biased region" description="Polar residues" evidence="1">
    <location>
        <begin position="99"/>
        <end position="110"/>
    </location>
</feature>
<evidence type="ECO:0000313" key="2">
    <source>
        <dbReference type="EMBL" id="OQU93092.1"/>
    </source>
</evidence>
<dbReference type="InParanoid" id="A0A1Z5SAZ6"/>
<keyword evidence="3" id="KW-1185">Reference proteome</keyword>
<evidence type="ECO:0000256" key="1">
    <source>
        <dbReference type="SAM" id="MobiDB-lite"/>
    </source>
</evidence>
<feature type="region of interest" description="Disordered" evidence="1">
    <location>
        <begin position="45"/>
        <end position="110"/>
    </location>
</feature>
<proteinExistence type="predicted"/>
<dbReference type="Proteomes" id="UP000000768">
    <property type="component" value="Chromosome 1"/>
</dbReference>
<accession>A0A1Z5SAZ6</accession>
<gene>
    <name evidence="2" type="ORF">SORBI_3001G476201</name>
</gene>
<evidence type="ECO:0000313" key="3">
    <source>
        <dbReference type="Proteomes" id="UP000000768"/>
    </source>
</evidence>
<reference evidence="3" key="2">
    <citation type="journal article" date="2018" name="Plant J.">
        <title>The Sorghum bicolor reference genome: improved assembly, gene annotations, a transcriptome atlas, and signatures of genome organization.</title>
        <authorList>
            <person name="McCormick R.F."/>
            <person name="Truong S.K."/>
            <person name="Sreedasyam A."/>
            <person name="Jenkins J."/>
            <person name="Shu S."/>
            <person name="Sims D."/>
            <person name="Kennedy M."/>
            <person name="Amirebrahimi M."/>
            <person name="Weers B.D."/>
            <person name="McKinley B."/>
            <person name="Mattison A."/>
            <person name="Morishige D.T."/>
            <person name="Grimwood J."/>
            <person name="Schmutz J."/>
            <person name="Mullet J.E."/>
        </authorList>
    </citation>
    <scope>NUCLEOTIDE SEQUENCE [LARGE SCALE GENOMIC DNA]</scope>
    <source>
        <strain evidence="3">cv. BTx623</strain>
    </source>
</reference>
<protein>
    <submittedName>
        <fullName evidence="2">Uncharacterized protein</fullName>
    </submittedName>
</protein>